<proteinExistence type="predicted"/>
<dbReference type="SUPFAM" id="SSF52440">
    <property type="entry name" value="PreATP-grasp domain"/>
    <property type="match status" value="1"/>
</dbReference>
<dbReference type="Proteomes" id="UP000037530">
    <property type="component" value="Unassembled WGS sequence"/>
</dbReference>
<evidence type="ECO:0000256" key="5">
    <source>
        <dbReference type="ARBA" id="ARBA00022842"/>
    </source>
</evidence>
<dbReference type="InterPro" id="IPR016185">
    <property type="entry name" value="PreATP-grasp_dom_sf"/>
</dbReference>
<evidence type="ECO:0000256" key="4">
    <source>
        <dbReference type="ARBA" id="ARBA00022840"/>
    </source>
</evidence>
<name>A0A0M0I0P6_9VIBR</name>
<keyword evidence="1" id="KW-0436">Ligase</keyword>
<protein>
    <recommendedName>
        <fullName evidence="6">Glutathionylspermidine synthase pre-ATP-grasp-like domain-containing protein</fullName>
    </recommendedName>
</protein>
<keyword evidence="8" id="KW-1185">Reference proteome</keyword>
<dbReference type="OrthoDB" id="9765517at2"/>
<evidence type="ECO:0000256" key="1">
    <source>
        <dbReference type="ARBA" id="ARBA00022598"/>
    </source>
</evidence>
<reference evidence="8" key="1">
    <citation type="submission" date="2015-08" db="EMBL/GenBank/DDBJ databases">
        <title>Vibrio galatheae sp. nov., a novel member of the Vibrionaceae family isolated from the Solomon Islands.</title>
        <authorList>
            <person name="Giubergia S."/>
            <person name="Machado H."/>
            <person name="Mateiu R.V."/>
            <person name="Gram L."/>
        </authorList>
    </citation>
    <scope>NUCLEOTIDE SEQUENCE [LARGE SCALE GENOMIC DNA]</scope>
    <source>
        <strain evidence="8">DSM 19134</strain>
    </source>
</reference>
<dbReference type="EMBL" id="LHPI01000007">
    <property type="protein sequence ID" value="KOO07906.1"/>
    <property type="molecule type" value="Genomic_DNA"/>
</dbReference>
<dbReference type="GO" id="GO:0046872">
    <property type="term" value="F:metal ion binding"/>
    <property type="evidence" value="ECO:0007669"/>
    <property type="project" value="UniProtKB-KW"/>
</dbReference>
<dbReference type="GO" id="GO:0016874">
    <property type="term" value="F:ligase activity"/>
    <property type="evidence" value="ECO:0007669"/>
    <property type="project" value="UniProtKB-KW"/>
</dbReference>
<keyword evidence="4" id="KW-0067">ATP-binding</keyword>
<evidence type="ECO:0000256" key="2">
    <source>
        <dbReference type="ARBA" id="ARBA00022723"/>
    </source>
</evidence>
<keyword evidence="3" id="KW-0547">Nucleotide-binding</keyword>
<evidence type="ECO:0000313" key="7">
    <source>
        <dbReference type="EMBL" id="KOO07906.1"/>
    </source>
</evidence>
<sequence>MLQIPTQPRHDWKKTAQEFNFGFHTFDDEPYWTEDRYFQFTLTQIERDIEQPTEEIHQMSLNAIAKVIESDELMAKFQIPESMWGLVRESWKRRDPSLYSRIDLAYDGKNPAKLLELNSDTPTSLYELAFFSWLWLEEKVNRGELPQNADQFNLLEDLLVRRFIELKPTLAFNTMHFACCKDTIEDRGTVQYLQDCAKEAGIHSEFVYVEDIGISEDRKYFTDANSKPIDTLFKLYPWEYMLREEYSQHLETAEINWMEPLWKCISSNKAILPLLWEMYPGHPNLLEAYFENDPRVASMDHYVVKPIFSREGANITIVKNGEVVEHVDGPYGSEGKIVQAYTPLPRYGDNHVLIGSWLVNGTAAGIGIREDEGKITKDSSRFIPHIILGC</sequence>
<organism evidence="7 8">
    <name type="scientific">Vibrio hepatarius</name>
    <dbReference type="NCBI Taxonomy" id="171383"/>
    <lineage>
        <taxon>Bacteria</taxon>
        <taxon>Pseudomonadati</taxon>
        <taxon>Pseudomonadota</taxon>
        <taxon>Gammaproteobacteria</taxon>
        <taxon>Vibrionales</taxon>
        <taxon>Vibrionaceae</taxon>
        <taxon>Vibrio</taxon>
        <taxon>Vibrio oreintalis group</taxon>
    </lineage>
</organism>
<feature type="domain" description="Glutathionylspermidine synthase pre-ATP-grasp-like" evidence="6">
    <location>
        <begin position="12"/>
        <end position="387"/>
    </location>
</feature>
<dbReference type="RefSeq" id="WP_053408844.1">
    <property type="nucleotide sequence ID" value="NZ_LHPI01000007.1"/>
</dbReference>
<dbReference type="AlphaFoldDB" id="A0A0M0I0P6"/>
<dbReference type="Gene3D" id="3.30.1490.330">
    <property type="match status" value="1"/>
</dbReference>
<dbReference type="PATRIC" id="fig|171383.3.peg.1921"/>
<accession>A0A0M0I0P6</accession>
<comment type="caution">
    <text evidence="7">The sequence shown here is derived from an EMBL/GenBank/DDBJ whole genome shotgun (WGS) entry which is preliminary data.</text>
</comment>
<dbReference type="InterPro" id="IPR005494">
    <property type="entry name" value="GSPS_pre-ATP-grasp-like_dom"/>
</dbReference>
<dbReference type="GO" id="GO:0005524">
    <property type="term" value="F:ATP binding"/>
    <property type="evidence" value="ECO:0007669"/>
    <property type="project" value="UniProtKB-KW"/>
</dbReference>
<gene>
    <name evidence="7" type="ORF">AKJ31_09400</name>
</gene>
<keyword evidence="5" id="KW-0460">Magnesium</keyword>
<evidence type="ECO:0000259" key="6">
    <source>
        <dbReference type="Pfam" id="PF03738"/>
    </source>
</evidence>
<dbReference type="SUPFAM" id="SSF56059">
    <property type="entry name" value="Glutathione synthetase ATP-binding domain-like"/>
    <property type="match status" value="1"/>
</dbReference>
<evidence type="ECO:0000256" key="3">
    <source>
        <dbReference type="ARBA" id="ARBA00022741"/>
    </source>
</evidence>
<keyword evidence="2" id="KW-0479">Metal-binding</keyword>
<evidence type="ECO:0000313" key="8">
    <source>
        <dbReference type="Proteomes" id="UP000037530"/>
    </source>
</evidence>
<dbReference type="Pfam" id="PF03738">
    <property type="entry name" value="GSP_synth"/>
    <property type="match status" value="1"/>
</dbReference>
<dbReference type="STRING" id="171383.AKJ31_09400"/>